<dbReference type="AlphaFoldDB" id="A0A0B9H3T6"/>
<sequence length="441" mass="48849">MEVLKIKEKIAYGAGDAGCAFVWQTVMLFLAFFYTDVYGLSPAHMGTMFLIVRILDAITDPLIGSLADRTKSKFGRYRPYLLWVAVPFAISCVLVFYTPDFGEKGKLIYAYASYISLTLMYTLINVPYCAMANTLSSDSDERTSLQSYRFTMTSIAGLVIVLLAMKLVDYIGDGNMQLGYIGAMSVMSSISVILFLFCFFNVKEKIDVQHIKSGNLKSDLKHLSKNPAWRVLFIQNIIMLVGFVLKDAVIIYYVVSVLKRPELITLFMVLGKLAGVCGAMLAVPLFGKLDKVKAYQLINYIMGMFAILMFYIPSNQVNLLIALMVIVNFLKMAASPFLWSMMSDVVDYEKHLSGRSLGGVIFSTNLFSIKFGVALGGAMLGWLLAFGGYVGGAEVQSESALTMINALFTLIPGAIFIAVAAMVNFYPLTERRVREVRDGVN</sequence>
<dbReference type="InterPro" id="IPR036259">
    <property type="entry name" value="MFS_trans_sf"/>
</dbReference>
<comment type="similarity">
    <text evidence="1">Belongs to the sodium:galactoside symporter (TC 2.A.2) family.</text>
</comment>
<dbReference type="Gene3D" id="1.20.1250.20">
    <property type="entry name" value="MFS general substrate transporter like domains"/>
    <property type="match status" value="2"/>
</dbReference>
<feature type="transmembrane region" description="Helical" evidence="2">
    <location>
        <begin position="12"/>
        <end position="34"/>
    </location>
</feature>
<dbReference type="Pfam" id="PF13347">
    <property type="entry name" value="MFS_2"/>
    <property type="match status" value="1"/>
</dbReference>
<evidence type="ECO:0000313" key="4">
    <source>
        <dbReference type="Proteomes" id="UP000031278"/>
    </source>
</evidence>
<evidence type="ECO:0000256" key="2">
    <source>
        <dbReference type="SAM" id="Phobius"/>
    </source>
</evidence>
<dbReference type="EMBL" id="JWLZ01000001">
    <property type="protein sequence ID" value="KHT65581.1"/>
    <property type="molecule type" value="Genomic_DNA"/>
</dbReference>
<dbReference type="GO" id="GO:0006814">
    <property type="term" value="P:sodium ion transport"/>
    <property type="evidence" value="ECO:0007669"/>
    <property type="project" value="InterPro"/>
</dbReference>
<feature type="transmembrane region" description="Helical" evidence="2">
    <location>
        <begin position="80"/>
        <end position="97"/>
    </location>
</feature>
<feature type="transmembrane region" description="Helical" evidence="2">
    <location>
        <begin position="319"/>
        <end position="339"/>
    </location>
</feature>
<dbReference type="InterPro" id="IPR001927">
    <property type="entry name" value="Na/Gal_symport"/>
</dbReference>
<evidence type="ECO:0000313" key="3">
    <source>
        <dbReference type="EMBL" id="KHT65581.1"/>
    </source>
</evidence>
<keyword evidence="2" id="KW-0472">Membrane</keyword>
<dbReference type="InterPro" id="IPR039672">
    <property type="entry name" value="MFS_2"/>
</dbReference>
<dbReference type="GO" id="GO:0008643">
    <property type="term" value="P:carbohydrate transport"/>
    <property type="evidence" value="ECO:0007669"/>
    <property type="project" value="InterPro"/>
</dbReference>
<name>A0A0B9H3T6_9GAMM</name>
<feature type="transmembrane region" description="Helical" evidence="2">
    <location>
        <begin position="109"/>
        <end position="130"/>
    </location>
</feature>
<evidence type="ECO:0000256" key="1">
    <source>
        <dbReference type="ARBA" id="ARBA00009617"/>
    </source>
</evidence>
<protein>
    <submittedName>
        <fullName evidence="3">Symporter YagG</fullName>
    </submittedName>
</protein>
<keyword evidence="2" id="KW-1133">Transmembrane helix</keyword>
<dbReference type="PANTHER" id="PTHR11328">
    <property type="entry name" value="MAJOR FACILITATOR SUPERFAMILY DOMAIN-CONTAINING PROTEIN"/>
    <property type="match status" value="1"/>
</dbReference>
<proteinExistence type="inferred from homology"/>
<feature type="transmembrane region" description="Helical" evidence="2">
    <location>
        <begin position="231"/>
        <end position="254"/>
    </location>
</feature>
<gene>
    <name evidence="3" type="ORF">RJ45_00065</name>
</gene>
<reference evidence="3 4" key="1">
    <citation type="submission" date="2014-12" db="EMBL/GenBank/DDBJ databases">
        <title>Genome sequencing of Photobacterium gaetbulicola AD005a.</title>
        <authorList>
            <person name="Adrian T.G.S."/>
            <person name="Chan K.G."/>
        </authorList>
    </citation>
    <scope>NUCLEOTIDE SEQUENCE [LARGE SCALE GENOMIC DNA]</scope>
    <source>
        <strain evidence="3 4">AD005a</strain>
    </source>
</reference>
<organism evidence="3 4">
    <name type="scientific">Photobacterium gaetbulicola</name>
    <dbReference type="NCBI Taxonomy" id="1295392"/>
    <lineage>
        <taxon>Bacteria</taxon>
        <taxon>Pseudomonadati</taxon>
        <taxon>Pseudomonadota</taxon>
        <taxon>Gammaproteobacteria</taxon>
        <taxon>Vibrionales</taxon>
        <taxon>Vibrionaceae</taxon>
        <taxon>Photobacterium</taxon>
    </lineage>
</organism>
<feature type="transmembrane region" description="Helical" evidence="2">
    <location>
        <begin position="294"/>
        <end position="313"/>
    </location>
</feature>
<dbReference type="GO" id="GO:0005886">
    <property type="term" value="C:plasma membrane"/>
    <property type="evidence" value="ECO:0007669"/>
    <property type="project" value="TreeGrafter"/>
</dbReference>
<dbReference type="GO" id="GO:0015293">
    <property type="term" value="F:symporter activity"/>
    <property type="evidence" value="ECO:0007669"/>
    <property type="project" value="InterPro"/>
</dbReference>
<dbReference type="PANTHER" id="PTHR11328:SF24">
    <property type="entry name" value="MAJOR FACILITATOR SUPERFAMILY (MFS) PROFILE DOMAIN-CONTAINING PROTEIN"/>
    <property type="match status" value="1"/>
</dbReference>
<dbReference type="Proteomes" id="UP000031278">
    <property type="component" value="Unassembled WGS sequence"/>
</dbReference>
<dbReference type="NCBIfam" id="TIGR00792">
    <property type="entry name" value="gph"/>
    <property type="match status" value="1"/>
</dbReference>
<feature type="transmembrane region" description="Helical" evidence="2">
    <location>
        <begin position="150"/>
        <end position="168"/>
    </location>
</feature>
<feature type="transmembrane region" description="Helical" evidence="2">
    <location>
        <begin position="266"/>
        <end position="287"/>
    </location>
</feature>
<dbReference type="RefSeq" id="WP_039455970.1">
    <property type="nucleotide sequence ID" value="NZ_JWLZ01000001.1"/>
</dbReference>
<comment type="caution">
    <text evidence="3">The sequence shown here is derived from an EMBL/GenBank/DDBJ whole genome shotgun (WGS) entry which is preliminary data.</text>
</comment>
<feature type="transmembrane region" description="Helical" evidence="2">
    <location>
        <begin position="40"/>
        <end position="59"/>
    </location>
</feature>
<dbReference type="CDD" id="cd17332">
    <property type="entry name" value="MFS_MelB_like"/>
    <property type="match status" value="1"/>
</dbReference>
<feature type="transmembrane region" description="Helical" evidence="2">
    <location>
        <begin position="360"/>
        <end position="384"/>
    </location>
</feature>
<feature type="transmembrane region" description="Helical" evidence="2">
    <location>
        <begin position="404"/>
        <end position="427"/>
    </location>
</feature>
<keyword evidence="2" id="KW-0812">Transmembrane</keyword>
<feature type="transmembrane region" description="Helical" evidence="2">
    <location>
        <begin position="180"/>
        <end position="202"/>
    </location>
</feature>
<dbReference type="SUPFAM" id="SSF103473">
    <property type="entry name" value="MFS general substrate transporter"/>
    <property type="match status" value="1"/>
</dbReference>
<accession>A0A0B9H3T6</accession>